<comment type="caution">
    <text evidence="2">The sequence shown here is derived from an EMBL/GenBank/DDBJ whole genome shotgun (WGS) entry which is preliminary data.</text>
</comment>
<feature type="chain" id="PRO_5005640712" evidence="1">
    <location>
        <begin position="23"/>
        <end position="192"/>
    </location>
</feature>
<accession>A0A0M2REE6</accession>
<evidence type="ECO:0000313" key="3">
    <source>
        <dbReference type="Proteomes" id="UP000034491"/>
    </source>
</evidence>
<sequence length="192" mass="21476">MKRLVLLCLSSYVIYLSSPVNACIISARMVMEDVKYAEAVVVGKVINYEIVKDKNFRKLTIAALEKQTGLSEKERAEKRSTIEQRSFITDYARFDIDVREVLLGNVSDTITVTWNNSTFGEPDNLSDFLYLIALSNPVDTHPPLRGPSATIPPSVEPNLMTVLQAPCSSAFIFENSSQNATKIRQIIKSIQE</sequence>
<gene>
    <name evidence="2" type="ORF">WH95_00270</name>
</gene>
<protein>
    <submittedName>
        <fullName evidence="2">Uncharacterized protein</fullName>
    </submittedName>
</protein>
<keyword evidence="3" id="KW-1185">Reference proteome</keyword>
<organism evidence="2 3">
    <name type="scientific">Kiloniella litopenaei</name>
    <dbReference type="NCBI Taxonomy" id="1549748"/>
    <lineage>
        <taxon>Bacteria</taxon>
        <taxon>Pseudomonadati</taxon>
        <taxon>Pseudomonadota</taxon>
        <taxon>Alphaproteobacteria</taxon>
        <taxon>Rhodospirillales</taxon>
        <taxon>Kiloniellaceae</taxon>
        <taxon>Kiloniella</taxon>
    </lineage>
</organism>
<proteinExistence type="predicted"/>
<feature type="signal peptide" evidence="1">
    <location>
        <begin position="1"/>
        <end position="22"/>
    </location>
</feature>
<dbReference type="Proteomes" id="UP000034491">
    <property type="component" value="Unassembled WGS sequence"/>
</dbReference>
<evidence type="ECO:0000256" key="1">
    <source>
        <dbReference type="SAM" id="SignalP"/>
    </source>
</evidence>
<dbReference type="AlphaFoldDB" id="A0A0M2REE6"/>
<name>A0A0M2REE6_9PROT</name>
<keyword evidence="1" id="KW-0732">Signal</keyword>
<dbReference type="EMBL" id="LANI01000001">
    <property type="protein sequence ID" value="KKJ78809.1"/>
    <property type="molecule type" value="Genomic_DNA"/>
</dbReference>
<reference evidence="2 3" key="1">
    <citation type="submission" date="2015-03" db="EMBL/GenBank/DDBJ databases">
        <title>Genome sequence of Kiloniella sp. P1-1, isolated from the gut microflora of Pacific white shrimp, Penaeus vannamei.</title>
        <authorList>
            <person name="Shao Z."/>
            <person name="Wang L."/>
            <person name="Li X."/>
        </authorList>
    </citation>
    <scope>NUCLEOTIDE SEQUENCE [LARGE SCALE GENOMIC DNA]</scope>
    <source>
        <strain evidence="2 3">P1-1</strain>
    </source>
</reference>
<evidence type="ECO:0000313" key="2">
    <source>
        <dbReference type="EMBL" id="KKJ78809.1"/>
    </source>
</evidence>